<dbReference type="InterPro" id="IPR039679">
    <property type="entry name" value="NRBF2"/>
</dbReference>
<protein>
    <submittedName>
        <fullName evidence="4">Uncharacterized protein LOC106065392</fullName>
    </submittedName>
</protein>
<dbReference type="PANTHER" id="PTHR14964">
    <property type="entry name" value="NUCLEAR RECEPTOR BINDING FACTOR 2"/>
    <property type="match status" value="1"/>
</dbReference>
<dbReference type="GO" id="GO:0006914">
    <property type="term" value="P:autophagy"/>
    <property type="evidence" value="ECO:0007669"/>
    <property type="project" value="InterPro"/>
</dbReference>
<dbReference type="RefSeq" id="XP_013079641.2">
    <property type="nucleotide sequence ID" value="XM_013224187.2"/>
</dbReference>
<evidence type="ECO:0000313" key="4">
    <source>
        <dbReference type="RefSeq" id="XP_013079641.2"/>
    </source>
</evidence>
<evidence type="ECO:0000313" key="3">
    <source>
        <dbReference type="Proteomes" id="UP001165740"/>
    </source>
</evidence>
<dbReference type="OMA" id="MCKSTNT"/>
<evidence type="ECO:0000259" key="2">
    <source>
        <dbReference type="Pfam" id="PF17169"/>
    </source>
</evidence>
<sequence length="258" mass="28718">MFSRDDGRPIVQAPMESPLNCAHTYSRRADMLSKNKNYEEAIVCHRKAADCLLQAMSSDTSSTLLESLALQHKAYLSQIDRLHAKSELLELMNRNSKTTPSVSRSTQTDGLRILDTPESVACDEETICEILRENDDIMRRVSLRTVENGNLFNNSHKSSCISNDFFNDNKIDGDLCLSNMESPSLQEIVKLNNRLSSAVRSLLKELGSTKAEKKQMEEKLGESQELLGQGSGVLTFSSLTLPPLEVSYPELANSSLQT</sequence>
<dbReference type="SUPFAM" id="SSF140361">
    <property type="entry name" value="MIT domain-like"/>
    <property type="match status" value="1"/>
</dbReference>
<feature type="domain" description="Nuclear receptor-binding factor 2 MIT" evidence="2">
    <location>
        <begin position="15"/>
        <end position="79"/>
    </location>
</feature>
<organism evidence="3 4">
    <name type="scientific">Biomphalaria glabrata</name>
    <name type="common">Bloodfluke planorb</name>
    <name type="synonym">Freshwater snail</name>
    <dbReference type="NCBI Taxonomy" id="6526"/>
    <lineage>
        <taxon>Eukaryota</taxon>
        <taxon>Metazoa</taxon>
        <taxon>Spiralia</taxon>
        <taxon>Lophotrochozoa</taxon>
        <taxon>Mollusca</taxon>
        <taxon>Gastropoda</taxon>
        <taxon>Heterobranchia</taxon>
        <taxon>Euthyneura</taxon>
        <taxon>Panpulmonata</taxon>
        <taxon>Hygrophila</taxon>
        <taxon>Lymnaeoidea</taxon>
        <taxon>Planorbidae</taxon>
        <taxon>Biomphalaria</taxon>
    </lineage>
</organism>
<dbReference type="Pfam" id="PF17169">
    <property type="entry name" value="NRBF2_MIT"/>
    <property type="match status" value="1"/>
</dbReference>
<dbReference type="OrthoDB" id="3694230at2759"/>
<dbReference type="InterPro" id="IPR033393">
    <property type="entry name" value="NRBF2_MIT"/>
</dbReference>
<evidence type="ECO:0000256" key="1">
    <source>
        <dbReference type="SAM" id="Coils"/>
    </source>
</evidence>
<gene>
    <name evidence="4" type="primary">LOC106065392</name>
</gene>
<dbReference type="Gene3D" id="1.20.58.80">
    <property type="entry name" value="Phosphotransferase system, lactose/cellobiose-type IIA subunit"/>
    <property type="match status" value="1"/>
</dbReference>
<name>A0A9U8EAU8_BIOGL</name>
<dbReference type="KEGG" id="bgt:106065392"/>
<dbReference type="GeneID" id="106065392"/>
<proteinExistence type="predicted"/>
<feature type="coiled-coil region" evidence="1">
    <location>
        <begin position="199"/>
        <end position="226"/>
    </location>
</feature>
<keyword evidence="3" id="KW-1185">Reference proteome</keyword>
<dbReference type="Proteomes" id="UP001165740">
    <property type="component" value="Chromosome 1"/>
</dbReference>
<keyword evidence="1" id="KW-0175">Coiled coil</keyword>
<dbReference type="AlphaFoldDB" id="A0A9U8EAU8"/>
<reference evidence="4" key="1">
    <citation type="submission" date="2025-08" db="UniProtKB">
        <authorList>
            <consortium name="RefSeq"/>
        </authorList>
    </citation>
    <scope>IDENTIFICATION</scope>
</reference>
<dbReference type="PANTHER" id="PTHR14964:SF2">
    <property type="entry name" value="NUCLEAR RECEPTOR-BINDING FACTOR 2"/>
    <property type="match status" value="1"/>
</dbReference>
<accession>A0A9U8EAU8</accession>